<evidence type="ECO:0000259" key="5">
    <source>
        <dbReference type="PROSITE" id="PS50931"/>
    </source>
</evidence>
<proteinExistence type="inferred from homology"/>
<dbReference type="InterPro" id="IPR036390">
    <property type="entry name" value="WH_DNA-bd_sf"/>
</dbReference>
<protein>
    <submittedName>
        <fullName evidence="6">Transcriptional regulator GcvA</fullName>
    </submittedName>
</protein>
<dbReference type="Pfam" id="PF03466">
    <property type="entry name" value="LysR_substrate"/>
    <property type="match status" value="1"/>
</dbReference>
<dbReference type="InterPro" id="IPR000847">
    <property type="entry name" value="LysR_HTH_N"/>
</dbReference>
<dbReference type="CDD" id="cd08432">
    <property type="entry name" value="PBP2_GcdR_TrpI_HvrB_AmpR_like"/>
    <property type="match status" value="1"/>
</dbReference>
<feature type="domain" description="HTH lysR-type" evidence="5">
    <location>
        <begin position="1"/>
        <end position="23"/>
    </location>
</feature>
<evidence type="ECO:0000256" key="1">
    <source>
        <dbReference type="ARBA" id="ARBA00009437"/>
    </source>
</evidence>
<dbReference type="Gene3D" id="1.10.10.10">
    <property type="entry name" value="Winged helix-like DNA-binding domain superfamily/Winged helix DNA-binding domain"/>
    <property type="match status" value="1"/>
</dbReference>
<keyword evidence="7" id="KW-1185">Reference proteome</keyword>
<accession>A0ABN1C7N4</accession>
<evidence type="ECO:0000256" key="4">
    <source>
        <dbReference type="ARBA" id="ARBA00023163"/>
    </source>
</evidence>
<dbReference type="PANTHER" id="PTHR30537:SF74">
    <property type="entry name" value="HTH-TYPE TRANSCRIPTIONAL REGULATOR TRPI"/>
    <property type="match status" value="1"/>
</dbReference>
<dbReference type="Gene3D" id="3.40.190.10">
    <property type="entry name" value="Periplasmic binding protein-like II"/>
    <property type="match status" value="2"/>
</dbReference>
<keyword evidence="2" id="KW-0805">Transcription regulation</keyword>
<gene>
    <name evidence="6" type="ORF">GCM10009097_33580</name>
</gene>
<dbReference type="PROSITE" id="PS50931">
    <property type="entry name" value="HTH_LYSR"/>
    <property type="match status" value="1"/>
</dbReference>
<name>A0ABN1C7N4_9BURK</name>
<dbReference type="SUPFAM" id="SSF46785">
    <property type="entry name" value="Winged helix' DNA-binding domain"/>
    <property type="match status" value="1"/>
</dbReference>
<comment type="caution">
    <text evidence="6">The sequence shown here is derived from an EMBL/GenBank/DDBJ whole genome shotgun (WGS) entry which is preliminary data.</text>
</comment>
<evidence type="ECO:0000256" key="3">
    <source>
        <dbReference type="ARBA" id="ARBA00023125"/>
    </source>
</evidence>
<comment type="similarity">
    <text evidence="1">Belongs to the LysR transcriptional regulatory family.</text>
</comment>
<dbReference type="SUPFAM" id="SSF53850">
    <property type="entry name" value="Periplasmic binding protein-like II"/>
    <property type="match status" value="1"/>
</dbReference>
<dbReference type="InterPro" id="IPR005119">
    <property type="entry name" value="LysR_subst-bd"/>
</dbReference>
<dbReference type="InterPro" id="IPR058163">
    <property type="entry name" value="LysR-type_TF_proteobact-type"/>
</dbReference>
<dbReference type="EMBL" id="BAAAEN010000013">
    <property type="protein sequence ID" value="GAA0513483.1"/>
    <property type="molecule type" value="Genomic_DNA"/>
</dbReference>
<dbReference type="Proteomes" id="UP001501706">
    <property type="component" value="Unassembled WGS sequence"/>
</dbReference>
<keyword evidence="4" id="KW-0804">Transcription</keyword>
<dbReference type="PANTHER" id="PTHR30537">
    <property type="entry name" value="HTH-TYPE TRANSCRIPTIONAL REGULATOR"/>
    <property type="match status" value="1"/>
</dbReference>
<keyword evidence="3" id="KW-0238">DNA-binding</keyword>
<evidence type="ECO:0000313" key="6">
    <source>
        <dbReference type="EMBL" id="GAA0513483.1"/>
    </source>
</evidence>
<organism evidence="6 7">
    <name type="scientific">Pigmentiphaga daeguensis</name>
    <dbReference type="NCBI Taxonomy" id="414049"/>
    <lineage>
        <taxon>Bacteria</taxon>
        <taxon>Pseudomonadati</taxon>
        <taxon>Pseudomonadota</taxon>
        <taxon>Betaproteobacteria</taxon>
        <taxon>Burkholderiales</taxon>
        <taxon>Alcaligenaceae</taxon>
        <taxon>Pigmentiphaga</taxon>
    </lineage>
</organism>
<evidence type="ECO:0000313" key="7">
    <source>
        <dbReference type="Proteomes" id="UP001501706"/>
    </source>
</evidence>
<sequence length="258" mass="28921">MLNLERWLGAALFDRRGRRLEPTVAGRVLAGELRDAFDRMAGAVERARPEAGRKLVISAPPTMTLHWLVPRLTGFLRQYPDIQIQLNNRRDRAHALPGGVDAAIRRGRSGEPHLVETPFMKEAVTPLRAGPVRRRPASIDSLERETWLTADMRPDDWQRWLAVAGVPHLQPRASLGFDHTYLAVEAALDGLGVVMGPRYLMQEELEAGRLVALFPEVLAPADDYFFVHDKQRSADPAIATLRAWLQAEGQAHEARIRA</sequence>
<dbReference type="InterPro" id="IPR036388">
    <property type="entry name" value="WH-like_DNA-bd_sf"/>
</dbReference>
<evidence type="ECO:0000256" key="2">
    <source>
        <dbReference type="ARBA" id="ARBA00023015"/>
    </source>
</evidence>
<reference evidence="6 7" key="1">
    <citation type="journal article" date="2019" name="Int. J. Syst. Evol. Microbiol.">
        <title>The Global Catalogue of Microorganisms (GCM) 10K type strain sequencing project: providing services to taxonomists for standard genome sequencing and annotation.</title>
        <authorList>
            <consortium name="The Broad Institute Genomics Platform"/>
            <consortium name="The Broad Institute Genome Sequencing Center for Infectious Disease"/>
            <person name="Wu L."/>
            <person name="Ma J."/>
        </authorList>
    </citation>
    <scope>NUCLEOTIDE SEQUENCE [LARGE SCALE GENOMIC DNA]</scope>
    <source>
        <strain evidence="6 7">JCM 14330</strain>
    </source>
</reference>